<keyword evidence="3" id="KW-1185">Reference proteome</keyword>
<organism evidence="2 3">
    <name type="scientific">Kingdonia uniflora</name>
    <dbReference type="NCBI Taxonomy" id="39325"/>
    <lineage>
        <taxon>Eukaryota</taxon>
        <taxon>Viridiplantae</taxon>
        <taxon>Streptophyta</taxon>
        <taxon>Embryophyta</taxon>
        <taxon>Tracheophyta</taxon>
        <taxon>Spermatophyta</taxon>
        <taxon>Magnoliopsida</taxon>
        <taxon>Ranunculales</taxon>
        <taxon>Circaeasteraceae</taxon>
        <taxon>Kingdonia</taxon>
    </lineage>
</organism>
<evidence type="ECO:0000256" key="1">
    <source>
        <dbReference type="SAM" id="MobiDB-lite"/>
    </source>
</evidence>
<feature type="region of interest" description="Disordered" evidence="1">
    <location>
        <begin position="160"/>
        <end position="183"/>
    </location>
</feature>
<dbReference type="EMBL" id="JACGCM010001723">
    <property type="protein sequence ID" value="KAF6150976.1"/>
    <property type="molecule type" value="Genomic_DNA"/>
</dbReference>
<gene>
    <name evidence="2" type="ORF">GIB67_026897</name>
</gene>
<name>A0A7J7M7X5_9MAGN</name>
<comment type="caution">
    <text evidence="2">The sequence shown here is derived from an EMBL/GenBank/DDBJ whole genome shotgun (WGS) entry which is preliminary data.</text>
</comment>
<protein>
    <submittedName>
        <fullName evidence="2">Uncharacterized protein</fullName>
    </submittedName>
</protein>
<dbReference type="AlphaFoldDB" id="A0A7J7M7X5"/>
<accession>A0A7J7M7X5</accession>
<proteinExistence type="predicted"/>
<evidence type="ECO:0000313" key="3">
    <source>
        <dbReference type="Proteomes" id="UP000541444"/>
    </source>
</evidence>
<feature type="region of interest" description="Disordered" evidence="1">
    <location>
        <begin position="24"/>
        <end position="57"/>
    </location>
</feature>
<evidence type="ECO:0000313" key="2">
    <source>
        <dbReference type="EMBL" id="KAF6150976.1"/>
    </source>
</evidence>
<sequence length="183" mass="19971">MGLHTSNLANGYAAVMVEKSRSEFHSPGQVIDRSGGDVTKGEDATGPDSPVKAEPTESSHSISVTCLSGPIHPSLYLLLDFKEFGVRFRFKCSELSILMPAFGPLAYLNYLLWVELIAIRCNLDHRDIVFVSNEEDDDKQSTVLDLAVSQDTMIAFQLNGGDGEADDKHTTAQGDIEEDVHGK</sequence>
<dbReference type="Proteomes" id="UP000541444">
    <property type="component" value="Unassembled WGS sequence"/>
</dbReference>
<reference evidence="2 3" key="1">
    <citation type="journal article" date="2020" name="IScience">
        <title>Genome Sequencing of the Endangered Kingdonia uniflora (Circaeasteraceae, Ranunculales) Reveals Potential Mechanisms of Evolutionary Specialization.</title>
        <authorList>
            <person name="Sun Y."/>
            <person name="Deng T."/>
            <person name="Zhang A."/>
            <person name="Moore M.J."/>
            <person name="Landis J.B."/>
            <person name="Lin N."/>
            <person name="Zhang H."/>
            <person name="Zhang X."/>
            <person name="Huang J."/>
            <person name="Zhang X."/>
            <person name="Sun H."/>
            <person name="Wang H."/>
        </authorList>
    </citation>
    <scope>NUCLEOTIDE SEQUENCE [LARGE SCALE GENOMIC DNA]</scope>
    <source>
        <strain evidence="2">TB1705</strain>
        <tissue evidence="2">Leaf</tissue>
    </source>
</reference>